<dbReference type="GO" id="GO:0003677">
    <property type="term" value="F:DNA binding"/>
    <property type="evidence" value="ECO:0007669"/>
    <property type="project" value="UniProtKB-KW"/>
</dbReference>
<dbReference type="PROSITE" id="PS51077">
    <property type="entry name" value="HTH_ICLR"/>
    <property type="match status" value="1"/>
</dbReference>
<keyword evidence="2" id="KW-0238">DNA-binding</keyword>
<dbReference type="InterPro" id="IPR050707">
    <property type="entry name" value="HTH_MetabolicPath_Reg"/>
</dbReference>
<dbReference type="InterPro" id="IPR036388">
    <property type="entry name" value="WH-like_DNA-bd_sf"/>
</dbReference>
<sequence>MTVLHNINMSSNIDTKSYAPATTVIKAFRLLEYIGYSQPVQPAQMVRALGLTRANVYRLLTTLMKIGYVIREDEGYMLSFKLFKLGSTVPLSRNLRDVAKPMMTALMKEVGENIYLTVLCEDTVIAIEEVKSSNHLTLNPDVTYTYPLNTCASGKLFFAAMEEDIKQRMLSSLTFEKRTERTLVTPEAFIEASRLASARGYALELQEFSDDLNSMASPIVDYRGQMVASIAISGPSMRLTEDRLSAWIGPLKKTAQLISEELGREN</sequence>
<dbReference type="EMBL" id="CP002116">
    <property type="protein sequence ID" value="ADK79707.1"/>
    <property type="molecule type" value="Genomic_DNA"/>
</dbReference>
<evidence type="ECO:0000313" key="7">
    <source>
        <dbReference type="Proteomes" id="UP000002318"/>
    </source>
</evidence>
<dbReference type="Pfam" id="PF09339">
    <property type="entry name" value="HTH_IclR"/>
    <property type="match status" value="1"/>
</dbReference>
<dbReference type="SUPFAM" id="SSF46785">
    <property type="entry name" value="Winged helix' DNA-binding domain"/>
    <property type="match status" value="1"/>
</dbReference>
<dbReference type="Proteomes" id="UP000002318">
    <property type="component" value="Chromosome"/>
</dbReference>
<dbReference type="InterPro" id="IPR029016">
    <property type="entry name" value="GAF-like_dom_sf"/>
</dbReference>
<dbReference type="HOGENOM" id="CLU_062618_4_3_12"/>
<dbReference type="Gene3D" id="1.10.10.10">
    <property type="entry name" value="Winged helix-like DNA-binding domain superfamily/Winged helix DNA-binding domain"/>
    <property type="match status" value="1"/>
</dbReference>
<dbReference type="InterPro" id="IPR005471">
    <property type="entry name" value="Tscrpt_reg_IclR_N"/>
</dbReference>
<evidence type="ECO:0000256" key="2">
    <source>
        <dbReference type="ARBA" id="ARBA00023125"/>
    </source>
</evidence>
<dbReference type="Pfam" id="PF01614">
    <property type="entry name" value="IclR_C"/>
    <property type="match status" value="1"/>
</dbReference>
<reference evidence="7" key="1">
    <citation type="journal article" date="2010" name="Stand. Genomic Sci.">
        <title>Complete genome sequence of Spirochaeta smaragdinae type strain (SEBR 4228).</title>
        <authorList>
            <person name="Mavromatis K."/>
            <person name="Yasawong M."/>
            <person name="Chertkov O."/>
            <person name="Lapidus A."/>
            <person name="Lucas S."/>
            <person name="Nolan M."/>
            <person name="Del Rio T.G."/>
            <person name="Tice H."/>
            <person name="Cheng J.F."/>
            <person name="Pitluck S."/>
            <person name="Liolios K."/>
            <person name="Ivanova N."/>
            <person name="Tapia R."/>
            <person name="Han C."/>
            <person name="Bruce D."/>
            <person name="Goodwin L."/>
            <person name="Pati A."/>
            <person name="Chen A."/>
            <person name="Palaniappan K."/>
            <person name="Land M."/>
            <person name="Hauser L."/>
            <person name="Chang Y.J."/>
            <person name="Jeffries C.D."/>
            <person name="Detter J.C."/>
            <person name="Rohde M."/>
            <person name="Brambilla E."/>
            <person name="Spring S."/>
            <person name="Goker M."/>
            <person name="Sikorski J."/>
            <person name="Woyke T."/>
            <person name="Bristow J."/>
            <person name="Eisen J.A."/>
            <person name="Markowitz V."/>
            <person name="Hugenholtz P."/>
            <person name="Klenk H.P."/>
            <person name="Kyrpides N.C."/>
        </authorList>
    </citation>
    <scope>NUCLEOTIDE SEQUENCE [LARGE SCALE GENOMIC DNA]</scope>
    <source>
        <strain evidence="7">DSM 11293 / JCM 15392 / SEBR 4228</strain>
    </source>
</reference>
<dbReference type="GO" id="GO:0003700">
    <property type="term" value="F:DNA-binding transcription factor activity"/>
    <property type="evidence" value="ECO:0007669"/>
    <property type="project" value="TreeGrafter"/>
</dbReference>
<feature type="domain" description="HTH iclR-type" evidence="4">
    <location>
        <begin position="21"/>
        <end position="87"/>
    </location>
</feature>
<dbReference type="GO" id="GO:0045892">
    <property type="term" value="P:negative regulation of DNA-templated transcription"/>
    <property type="evidence" value="ECO:0007669"/>
    <property type="project" value="TreeGrafter"/>
</dbReference>
<evidence type="ECO:0000259" key="5">
    <source>
        <dbReference type="PROSITE" id="PS51078"/>
    </source>
</evidence>
<dbReference type="eggNOG" id="COG1414">
    <property type="taxonomic scope" value="Bacteria"/>
</dbReference>
<dbReference type="Gene3D" id="3.30.450.40">
    <property type="match status" value="1"/>
</dbReference>
<dbReference type="PANTHER" id="PTHR30136">
    <property type="entry name" value="HELIX-TURN-HELIX TRANSCRIPTIONAL REGULATOR, ICLR FAMILY"/>
    <property type="match status" value="1"/>
</dbReference>
<dbReference type="InterPro" id="IPR036390">
    <property type="entry name" value="WH_DNA-bd_sf"/>
</dbReference>
<dbReference type="PANTHER" id="PTHR30136:SF7">
    <property type="entry name" value="HTH-TYPE TRANSCRIPTIONAL REGULATOR KDGR-RELATED"/>
    <property type="match status" value="1"/>
</dbReference>
<protein>
    <submittedName>
        <fullName evidence="6">Transcriptional regulator, IclR family</fullName>
    </submittedName>
</protein>
<keyword evidence="3" id="KW-0804">Transcription</keyword>
<dbReference type="SUPFAM" id="SSF55781">
    <property type="entry name" value="GAF domain-like"/>
    <property type="match status" value="1"/>
</dbReference>
<name>E1RBH7_SEDSS</name>
<proteinExistence type="predicted"/>
<accession>E1RBH7</accession>
<dbReference type="SMART" id="SM00346">
    <property type="entry name" value="HTH_ICLR"/>
    <property type="match status" value="1"/>
</dbReference>
<dbReference type="OrthoDB" id="9791752at2"/>
<feature type="domain" description="IclR-ED" evidence="5">
    <location>
        <begin position="81"/>
        <end position="264"/>
    </location>
</feature>
<keyword evidence="1" id="KW-0805">Transcription regulation</keyword>
<organism evidence="6 7">
    <name type="scientific">Sediminispirochaeta smaragdinae (strain DSM 11293 / JCM 15392 / SEBR 4228)</name>
    <name type="common">Spirochaeta smaragdinae</name>
    <dbReference type="NCBI Taxonomy" id="573413"/>
    <lineage>
        <taxon>Bacteria</taxon>
        <taxon>Pseudomonadati</taxon>
        <taxon>Spirochaetota</taxon>
        <taxon>Spirochaetia</taxon>
        <taxon>Spirochaetales</taxon>
        <taxon>Spirochaetaceae</taxon>
        <taxon>Sediminispirochaeta</taxon>
    </lineage>
</organism>
<evidence type="ECO:0000256" key="1">
    <source>
        <dbReference type="ARBA" id="ARBA00023015"/>
    </source>
</evidence>
<dbReference type="AlphaFoldDB" id="E1RBH7"/>
<evidence type="ECO:0000259" key="4">
    <source>
        <dbReference type="PROSITE" id="PS51077"/>
    </source>
</evidence>
<dbReference type="STRING" id="573413.Spirs_0562"/>
<dbReference type="InterPro" id="IPR014757">
    <property type="entry name" value="Tscrpt_reg_IclR_C"/>
</dbReference>
<evidence type="ECO:0000313" key="6">
    <source>
        <dbReference type="EMBL" id="ADK79707.1"/>
    </source>
</evidence>
<evidence type="ECO:0000256" key="3">
    <source>
        <dbReference type="ARBA" id="ARBA00023163"/>
    </source>
</evidence>
<keyword evidence="7" id="KW-1185">Reference proteome</keyword>
<dbReference type="PROSITE" id="PS51078">
    <property type="entry name" value="ICLR_ED"/>
    <property type="match status" value="1"/>
</dbReference>
<dbReference type="KEGG" id="ssm:Spirs_0562"/>
<gene>
    <name evidence="6" type="ordered locus">Spirs_0562</name>
</gene>
<dbReference type="RefSeq" id="WP_013253171.1">
    <property type="nucleotide sequence ID" value="NC_014364.1"/>
</dbReference>